<dbReference type="Proteomes" id="UP000636004">
    <property type="component" value="Unassembled WGS sequence"/>
</dbReference>
<dbReference type="Gene3D" id="2.60.40.3140">
    <property type="match status" value="1"/>
</dbReference>
<accession>A0A918V442</accession>
<reference evidence="4" key="1">
    <citation type="journal article" date="2014" name="Int. J. Syst. Evol. Microbiol.">
        <title>Complete genome sequence of Corynebacterium casei LMG S-19264T (=DSM 44701T), isolated from a smear-ripened cheese.</title>
        <authorList>
            <consortium name="US DOE Joint Genome Institute (JGI-PGF)"/>
            <person name="Walter F."/>
            <person name="Albersmeier A."/>
            <person name="Kalinowski J."/>
            <person name="Ruckert C."/>
        </authorList>
    </citation>
    <scope>NUCLEOTIDE SEQUENCE</scope>
    <source>
        <strain evidence="4">KCTC 12710</strain>
    </source>
</reference>
<dbReference type="AlphaFoldDB" id="A0A918V442"/>
<keyword evidence="5" id="KW-1185">Reference proteome</keyword>
<dbReference type="Pfam" id="PF12969">
    <property type="entry name" value="DUF3857"/>
    <property type="match status" value="1"/>
</dbReference>
<evidence type="ECO:0008006" key="6">
    <source>
        <dbReference type="Google" id="ProtNLM"/>
    </source>
</evidence>
<dbReference type="RefSeq" id="WP_189358367.1">
    <property type="nucleotide sequence ID" value="NZ_BMWZ01000001.1"/>
</dbReference>
<organism evidence="4 5">
    <name type="scientific">Algibacter mikhailovii</name>
    <dbReference type="NCBI Taxonomy" id="425498"/>
    <lineage>
        <taxon>Bacteria</taxon>
        <taxon>Pseudomonadati</taxon>
        <taxon>Bacteroidota</taxon>
        <taxon>Flavobacteriia</taxon>
        <taxon>Flavobacteriales</taxon>
        <taxon>Flavobacteriaceae</taxon>
        <taxon>Algibacter</taxon>
    </lineage>
</organism>
<gene>
    <name evidence="4" type="ORF">GCM10007028_00930</name>
</gene>
<name>A0A918V442_9FLAO</name>
<protein>
    <recommendedName>
        <fullName evidence="6">DUF3857 domain-containing protein</fullName>
    </recommendedName>
</protein>
<dbReference type="EMBL" id="BMWZ01000001">
    <property type="protein sequence ID" value="GGZ67847.1"/>
    <property type="molecule type" value="Genomic_DNA"/>
</dbReference>
<evidence type="ECO:0000259" key="2">
    <source>
        <dbReference type="Pfam" id="PF01841"/>
    </source>
</evidence>
<evidence type="ECO:0000313" key="4">
    <source>
        <dbReference type="EMBL" id="GGZ67847.1"/>
    </source>
</evidence>
<proteinExistence type="predicted"/>
<reference evidence="4" key="2">
    <citation type="submission" date="2020-09" db="EMBL/GenBank/DDBJ databases">
        <authorList>
            <person name="Sun Q."/>
            <person name="Kim S."/>
        </authorList>
    </citation>
    <scope>NUCLEOTIDE SEQUENCE</scope>
    <source>
        <strain evidence="4">KCTC 12710</strain>
    </source>
</reference>
<feature type="signal peptide" evidence="1">
    <location>
        <begin position="1"/>
        <end position="18"/>
    </location>
</feature>
<evidence type="ECO:0000259" key="3">
    <source>
        <dbReference type="Pfam" id="PF12969"/>
    </source>
</evidence>
<sequence>MKKTYLLLFLLFTSFSFAQTHYDSDQFIVTLKDISSKTFDKDSTANALVIYESGKSFVGQGDYRLHTKFKHKIKILNKDGFDKATVKIYLYKTKSSSEKVKNILATSYNLVEGTNKVITRKLDKSNIYEEKYNDNYTIVKFTLPNVKVGSVITYSYETVSPFMFNYKSWHFQEDIPKLYSEYKTSIPANWIYNIKLIGYKPLDINTRDIEKNCLEGARGASSGCSLSHYAMKDIPAFIEEEYMTSDTNYKARIEYELKTFQGFDGVTHNYTKTWETVDDELRKDPNIGKQLSKSVDLPKLLPQTVYSIEDNLERAKSIYHYVQTHYTWNGDYKIFKDVDIKDLIKTKSGNVSEINILLHNLLKESNIDVKPVLISTRNNGFPTKIHPVISDFNYLIVQANINGKSYSLDATDKFLDFAELPFRCLNQHGRLLDFKKGSNWMDIKVENISKVFYNVDLKANDEFFSGSVQSKITGYHALNKRKDYFPNSQEYFDALEKRNENLEISNIEIDCEKETSSEFKESYDLEYFVENSGDNVYINPFLVTFFNENPFKLQERTYPIDFGYKDTYYYALKLNLNEKYELVEAPEDFKIVLPNNTGTIALSTKQVSNELIMTFRINFNKALYAQDYYPYLKKFMSKIVEIQNNSIVLLKKIG</sequence>
<dbReference type="Pfam" id="PF01841">
    <property type="entry name" value="Transglut_core"/>
    <property type="match status" value="1"/>
</dbReference>
<keyword evidence="1" id="KW-0732">Signal</keyword>
<feature type="domain" description="DUF3857" evidence="3">
    <location>
        <begin position="70"/>
        <end position="200"/>
    </location>
</feature>
<dbReference type="Gene3D" id="3.10.620.30">
    <property type="match status" value="1"/>
</dbReference>
<comment type="caution">
    <text evidence="4">The sequence shown here is derived from an EMBL/GenBank/DDBJ whole genome shotgun (WGS) entry which is preliminary data.</text>
</comment>
<feature type="domain" description="Transglutaminase-like" evidence="2">
    <location>
        <begin position="306"/>
        <end position="379"/>
    </location>
</feature>
<evidence type="ECO:0000313" key="5">
    <source>
        <dbReference type="Proteomes" id="UP000636004"/>
    </source>
</evidence>
<feature type="chain" id="PRO_5037479169" description="DUF3857 domain-containing protein" evidence="1">
    <location>
        <begin position="19"/>
        <end position="654"/>
    </location>
</feature>
<dbReference type="InterPro" id="IPR024618">
    <property type="entry name" value="DUF3857"/>
</dbReference>
<dbReference type="Gene3D" id="2.60.120.1130">
    <property type="match status" value="1"/>
</dbReference>
<evidence type="ECO:0000256" key="1">
    <source>
        <dbReference type="SAM" id="SignalP"/>
    </source>
</evidence>
<dbReference type="InterPro" id="IPR002931">
    <property type="entry name" value="Transglutaminase-like"/>
</dbReference>